<comment type="caution">
    <text evidence="1">The sequence shown here is derived from an EMBL/GenBank/DDBJ whole genome shotgun (WGS) entry which is preliminary data.</text>
</comment>
<protein>
    <submittedName>
        <fullName evidence="1">Uncharacterized protein</fullName>
    </submittedName>
</protein>
<dbReference type="AlphaFoldDB" id="A0A7V8NU61"/>
<reference evidence="1" key="1">
    <citation type="submission" date="2020-06" db="EMBL/GenBank/DDBJ databases">
        <title>Legume-microbial interactions unlock mineral nutrients during tropical forest succession.</title>
        <authorList>
            <person name="Epihov D.Z."/>
        </authorList>
    </citation>
    <scope>NUCLEOTIDE SEQUENCE [LARGE SCALE GENOMIC DNA]</scope>
    <source>
        <strain evidence="1">Pan2503</strain>
    </source>
</reference>
<dbReference type="EMBL" id="JACDQQ010002078">
    <property type="protein sequence ID" value="MBA0087589.1"/>
    <property type="molecule type" value="Genomic_DNA"/>
</dbReference>
<organism evidence="1 2">
    <name type="scientific">Candidatus Acidiferrum panamense</name>
    <dbReference type="NCBI Taxonomy" id="2741543"/>
    <lineage>
        <taxon>Bacteria</taxon>
        <taxon>Pseudomonadati</taxon>
        <taxon>Acidobacteriota</taxon>
        <taxon>Terriglobia</taxon>
        <taxon>Candidatus Acidiferrales</taxon>
        <taxon>Candidatus Acidiferrum</taxon>
    </lineage>
</organism>
<evidence type="ECO:0000313" key="1">
    <source>
        <dbReference type="EMBL" id="MBA0087589.1"/>
    </source>
</evidence>
<keyword evidence="2" id="KW-1185">Reference proteome</keyword>
<name>A0A7V8NU61_9BACT</name>
<proteinExistence type="predicted"/>
<accession>A0A7V8NU61</accession>
<gene>
    <name evidence="1" type="ORF">HRJ53_21600</name>
</gene>
<sequence length="162" mass="17930">MNFATQYNQGWFLQAQVPSGSTLRRIRWSWGFIATTDTTEDIGNIANNLLVAGLVTTIGNGTEFPPTPITFPNDIAPPTQRWLWWEARQPVPIAVDWQSGLVTWRDSGPQEPPDVKTQVLATGIPGGDHLDLWFSYEGRNGGWDGSGEPVIWVSTSTLYSTP</sequence>
<dbReference type="Proteomes" id="UP000567293">
    <property type="component" value="Unassembled WGS sequence"/>
</dbReference>
<evidence type="ECO:0000313" key="2">
    <source>
        <dbReference type="Proteomes" id="UP000567293"/>
    </source>
</evidence>